<dbReference type="InterPro" id="IPR006311">
    <property type="entry name" value="TAT_signal"/>
</dbReference>
<keyword evidence="1" id="KW-0732">Signal</keyword>
<sequence length="266" mass="28338">MTTSRRTVTQGIAWSVPAVAAATAAPAMAATEPVIDETVAYRFRGSVYTDHNWNLSGPYNGYCYNSALGQYGGYLTSLTVSNQKAHGTSPLGFSIVDQPRTDGSGMSPTTMATLAEPVQFVIAYPTGMVDTARAFTFTNGTGANWTAPTRRTVTMNNPTTGRTQQYDVFTFTWKGETTQATVPDQTATGTRPQSWAGTALSGSFPVRTNYCVPSTLHWFSNYYAGGTAAQLGSQPGSFGTFTTENAFTGLVRSNNPSTGGWVSSQQ</sequence>
<dbReference type="Proteomes" id="UP000540191">
    <property type="component" value="Unassembled WGS sequence"/>
</dbReference>
<gene>
    <name evidence="2" type="ORF">HDA30_000038</name>
</gene>
<comment type="caution">
    <text evidence="2">The sequence shown here is derived from an EMBL/GenBank/DDBJ whole genome shotgun (WGS) entry which is preliminary data.</text>
</comment>
<dbReference type="RefSeq" id="WP_184240728.1">
    <property type="nucleotide sequence ID" value="NZ_JACHNA010000001.1"/>
</dbReference>
<proteinExistence type="predicted"/>
<accession>A0A7W7DVW8</accession>
<organism evidence="2 3">
    <name type="scientific">Micrococcus cohnii</name>
    <dbReference type="NCBI Taxonomy" id="993416"/>
    <lineage>
        <taxon>Bacteria</taxon>
        <taxon>Bacillati</taxon>
        <taxon>Actinomycetota</taxon>
        <taxon>Actinomycetes</taxon>
        <taxon>Micrococcales</taxon>
        <taxon>Micrococcaceae</taxon>
        <taxon>Micrococcus</taxon>
    </lineage>
</organism>
<evidence type="ECO:0000256" key="1">
    <source>
        <dbReference type="SAM" id="SignalP"/>
    </source>
</evidence>
<keyword evidence="3" id="KW-1185">Reference proteome</keyword>
<name>A0A7W7DVW8_9MICC</name>
<dbReference type="EMBL" id="JACHNA010000001">
    <property type="protein sequence ID" value="MBB4734530.1"/>
    <property type="molecule type" value="Genomic_DNA"/>
</dbReference>
<reference evidence="2 3" key="1">
    <citation type="submission" date="2020-08" db="EMBL/GenBank/DDBJ databases">
        <title>Sequencing the genomes of 1000 actinobacteria strains.</title>
        <authorList>
            <person name="Klenk H.-P."/>
        </authorList>
    </citation>
    <scope>NUCLEOTIDE SEQUENCE [LARGE SCALE GENOMIC DNA]</scope>
    <source>
        <strain evidence="2 3">DSM 23974</strain>
    </source>
</reference>
<evidence type="ECO:0000313" key="2">
    <source>
        <dbReference type="EMBL" id="MBB4734530.1"/>
    </source>
</evidence>
<evidence type="ECO:0000313" key="3">
    <source>
        <dbReference type="Proteomes" id="UP000540191"/>
    </source>
</evidence>
<dbReference type="AlphaFoldDB" id="A0A7W7DVW8"/>
<protein>
    <submittedName>
        <fullName evidence="2">Uncharacterized protein</fullName>
    </submittedName>
</protein>
<dbReference type="PROSITE" id="PS51318">
    <property type="entry name" value="TAT"/>
    <property type="match status" value="1"/>
</dbReference>
<feature type="signal peptide" evidence="1">
    <location>
        <begin position="1"/>
        <end position="29"/>
    </location>
</feature>
<feature type="chain" id="PRO_5031279653" evidence="1">
    <location>
        <begin position="30"/>
        <end position="266"/>
    </location>
</feature>